<protein>
    <recommendedName>
        <fullName evidence="4">Lipoprotein</fullName>
    </recommendedName>
</protein>
<name>A0ABS9UUF6_9BACT</name>
<organism evidence="2 3">
    <name type="scientific">Belliella calami</name>
    <dbReference type="NCBI Taxonomy" id="2923436"/>
    <lineage>
        <taxon>Bacteria</taxon>
        <taxon>Pseudomonadati</taxon>
        <taxon>Bacteroidota</taxon>
        <taxon>Cytophagia</taxon>
        <taxon>Cytophagales</taxon>
        <taxon>Cyclobacteriaceae</taxon>
        <taxon>Belliella</taxon>
    </lineage>
</organism>
<keyword evidence="1" id="KW-0472">Membrane</keyword>
<evidence type="ECO:0008006" key="4">
    <source>
        <dbReference type="Google" id="ProtNLM"/>
    </source>
</evidence>
<dbReference type="RefSeq" id="WP_241276616.1">
    <property type="nucleotide sequence ID" value="NZ_JAKZGS010000028.1"/>
</dbReference>
<keyword evidence="1" id="KW-1133">Transmembrane helix</keyword>
<keyword evidence="1" id="KW-0812">Transmembrane</keyword>
<dbReference type="PROSITE" id="PS51257">
    <property type="entry name" value="PROKAR_LIPOPROTEIN"/>
    <property type="match status" value="1"/>
</dbReference>
<reference evidence="2" key="1">
    <citation type="submission" date="2022-03" db="EMBL/GenBank/DDBJ databases">
        <title>De novo assembled genomes of Belliella spp. (Cyclobacteriaceae) strains.</title>
        <authorList>
            <person name="Szabo A."/>
            <person name="Korponai K."/>
            <person name="Felfoldi T."/>
        </authorList>
    </citation>
    <scope>NUCLEOTIDE SEQUENCE</scope>
    <source>
        <strain evidence="2">DSM 107340</strain>
    </source>
</reference>
<dbReference type="EMBL" id="JAKZGS010000028">
    <property type="protein sequence ID" value="MCH7400123.1"/>
    <property type="molecule type" value="Genomic_DNA"/>
</dbReference>
<evidence type="ECO:0000313" key="3">
    <source>
        <dbReference type="Proteomes" id="UP001165488"/>
    </source>
</evidence>
<comment type="caution">
    <text evidence="2">The sequence shown here is derived from an EMBL/GenBank/DDBJ whole genome shotgun (WGS) entry which is preliminary data.</text>
</comment>
<dbReference type="Proteomes" id="UP001165488">
    <property type="component" value="Unassembled WGS sequence"/>
</dbReference>
<sequence length="172" mass="19231">MKLKTTGAVMVGILLLVSCRSVKKFSSDQTSTEAERMDELYSQFSRNLEIEEFGDTLKGRVPFPIDITKPTVITGESQGISLELTISDQGIGYKAIAKPVARSKLSYSDTIGQISSIKEQSSSSTVREKEVKKRLPLWLYPVVVIVMFVASGLIVNKTPLKWVKYLKNLKRR</sequence>
<gene>
    <name evidence="2" type="ORF">MM236_19160</name>
</gene>
<evidence type="ECO:0000256" key="1">
    <source>
        <dbReference type="SAM" id="Phobius"/>
    </source>
</evidence>
<feature type="transmembrane region" description="Helical" evidence="1">
    <location>
        <begin position="137"/>
        <end position="155"/>
    </location>
</feature>
<proteinExistence type="predicted"/>
<accession>A0ABS9UUF6</accession>
<evidence type="ECO:0000313" key="2">
    <source>
        <dbReference type="EMBL" id="MCH7400123.1"/>
    </source>
</evidence>
<keyword evidence="3" id="KW-1185">Reference proteome</keyword>